<reference evidence="1" key="1">
    <citation type="submission" date="2023-10" db="EMBL/GenBank/DDBJ databases">
        <title>Genome assembly of Pristionchus species.</title>
        <authorList>
            <person name="Yoshida K."/>
            <person name="Sommer R.J."/>
        </authorList>
    </citation>
    <scope>NUCLEOTIDE SEQUENCE</scope>
    <source>
        <strain evidence="1">RS0144</strain>
    </source>
</reference>
<accession>A0AAV5TT38</accession>
<comment type="caution">
    <text evidence="1">The sequence shown here is derived from an EMBL/GenBank/DDBJ whole genome shotgun (WGS) entry which is preliminary data.</text>
</comment>
<evidence type="ECO:0000313" key="2">
    <source>
        <dbReference type="Proteomes" id="UP001432027"/>
    </source>
</evidence>
<dbReference type="Proteomes" id="UP001432027">
    <property type="component" value="Unassembled WGS sequence"/>
</dbReference>
<gene>
    <name evidence="1" type="ORF">PENTCL1PPCAC_19563</name>
</gene>
<dbReference type="EMBL" id="BTSX01000004">
    <property type="protein sequence ID" value="GMS97388.1"/>
    <property type="molecule type" value="Genomic_DNA"/>
</dbReference>
<name>A0AAV5TT38_9BILA</name>
<sequence>FQLDEFSNKLVARMSALISPQFQIEGLNRVKLLSQLDASAIEVIDRATAPGTAAPSTSSSSISPPSSFIDEGEARIVVLKLQIAMAAPNHLYADPMNDVVQRDNLKPHLTRLLKKVSAIRERDNEANEDESEGYGLPFAMLAMYKWRNMVWTLIGGQEDNSISDESGPAKKRTREV</sequence>
<organism evidence="1 2">
    <name type="scientific">Pristionchus entomophagus</name>
    <dbReference type="NCBI Taxonomy" id="358040"/>
    <lineage>
        <taxon>Eukaryota</taxon>
        <taxon>Metazoa</taxon>
        <taxon>Ecdysozoa</taxon>
        <taxon>Nematoda</taxon>
        <taxon>Chromadorea</taxon>
        <taxon>Rhabditida</taxon>
        <taxon>Rhabditina</taxon>
        <taxon>Diplogasteromorpha</taxon>
        <taxon>Diplogasteroidea</taxon>
        <taxon>Neodiplogasteridae</taxon>
        <taxon>Pristionchus</taxon>
    </lineage>
</organism>
<proteinExistence type="predicted"/>
<feature type="non-terminal residue" evidence="1">
    <location>
        <position position="1"/>
    </location>
</feature>
<evidence type="ECO:0000313" key="1">
    <source>
        <dbReference type="EMBL" id="GMS97388.1"/>
    </source>
</evidence>
<protein>
    <submittedName>
        <fullName evidence="1">Uncharacterized protein</fullName>
    </submittedName>
</protein>
<keyword evidence="2" id="KW-1185">Reference proteome</keyword>
<dbReference type="AlphaFoldDB" id="A0AAV5TT38"/>